<protein>
    <recommendedName>
        <fullName evidence="6">Protein kinase domain-containing protein</fullName>
    </recommendedName>
</protein>
<keyword evidence="3" id="KW-0418">Kinase</keyword>
<name>A0A317CMK4_9GAMM</name>
<dbReference type="GO" id="GO:0005524">
    <property type="term" value="F:ATP binding"/>
    <property type="evidence" value="ECO:0007669"/>
    <property type="project" value="UniProtKB-KW"/>
</dbReference>
<dbReference type="SUPFAM" id="SSF56112">
    <property type="entry name" value="Protein kinase-like (PK-like)"/>
    <property type="match status" value="1"/>
</dbReference>
<evidence type="ECO:0000256" key="5">
    <source>
        <dbReference type="SAM" id="Phobius"/>
    </source>
</evidence>
<dbReference type="InterPro" id="IPR011009">
    <property type="entry name" value="Kinase-like_dom_sf"/>
</dbReference>
<dbReference type="Pfam" id="PF00069">
    <property type="entry name" value="Pkinase"/>
    <property type="match status" value="1"/>
</dbReference>
<proteinExistence type="predicted"/>
<dbReference type="OrthoDB" id="9816047at2"/>
<evidence type="ECO:0000256" key="3">
    <source>
        <dbReference type="ARBA" id="ARBA00022777"/>
    </source>
</evidence>
<dbReference type="RefSeq" id="WP_109836500.1">
    <property type="nucleotide sequence ID" value="NZ_QGKM01000008.1"/>
</dbReference>
<accession>A0A317CMK4</accession>
<gene>
    <name evidence="7" type="ORF">DKW60_04640</name>
</gene>
<dbReference type="PROSITE" id="PS00108">
    <property type="entry name" value="PROTEIN_KINASE_ST"/>
    <property type="match status" value="1"/>
</dbReference>
<keyword evidence="8" id="KW-1185">Reference proteome</keyword>
<dbReference type="Proteomes" id="UP000245539">
    <property type="component" value="Unassembled WGS sequence"/>
</dbReference>
<evidence type="ECO:0000256" key="1">
    <source>
        <dbReference type="ARBA" id="ARBA00022679"/>
    </source>
</evidence>
<keyword evidence="4" id="KW-0067">ATP-binding</keyword>
<feature type="transmembrane region" description="Helical" evidence="5">
    <location>
        <begin position="375"/>
        <end position="392"/>
    </location>
</feature>
<dbReference type="SMART" id="SM00220">
    <property type="entry name" value="S_TKc"/>
    <property type="match status" value="1"/>
</dbReference>
<dbReference type="CDD" id="cd14014">
    <property type="entry name" value="STKc_PknB_like"/>
    <property type="match status" value="1"/>
</dbReference>
<evidence type="ECO:0000313" key="7">
    <source>
        <dbReference type="EMBL" id="PWQ99766.1"/>
    </source>
</evidence>
<dbReference type="Gene3D" id="1.10.510.10">
    <property type="entry name" value="Transferase(Phosphotransferase) domain 1"/>
    <property type="match status" value="1"/>
</dbReference>
<dbReference type="InterPro" id="IPR000719">
    <property type="entry name" value="Prot_kinase_dom"/>
</dbReference>
<dbReference type="PANTHER" id="PTHR43289:SF34">
    <property type="entry name" value="SERINE_THREONINE-PROTEIN KINASE YBDM-RELATED"/>
    <property type="match status" value="1"/>
</dbReference>
<keyword evidence="5" id="KW-0472">Membrane</keyword>
<dbReference type="EMBL" id="QGKM01000008">
    <property type="protein sequence ID" value="PWQ99766.1"/>
    <property type="molecule type" value="Genomic_DNA"/>
</dbReference>
<reference evidence="7 8" key="1">
    <citation type="submission" date="2018-05" db="EMBL/GenBank/DDBJ databases">
        <title>Leucothrix arctica sp. nov., isolated from Arctic seawater.</title>
        <authorList>
            <person name="Choi A."/>
            <person name="Baek K."/>
        </authorList>
    </citation>
    <scope>NUCLEOTIDE SEQUENCE [LARGE SCALE GENOMIC DNA]</scope>
    <source>
        <strain evidence="7 8">JCM 18388</strain>
    </source>
</reference>
<dbReference type="InterPro" id="IPR008271">
    <property type="entry name" value="Ser/Thr_kinase_AS"/>
</dbReference>
<organism evidence="7 8">
    <name type="scientific">Leucothrix pacifica</name>
    <dbReference type="NCBI Taxonomy" id="1247513"/>
    <lineage>
        <taxon>Bacteria</taxon>
        <taxon>Pseudomonadati</taxon>
        <taxon>Pseudomonadota</taxon>
        <taxon>Gammaproteobacteria</taxon>
        <taxon>Thiotrichales</taxon>
        <taxon>Thiotrichaceae</taxon>
        <taxon>Leucothrix</taxon>
    </lineage>
</organism>
<dbReference type="Gene3D" id="3.30.200.20">
    <property type="entry name" value="Phosphorylase Kinase, domain 1"/>
    <property type="match status" value="1"/>
</dbReference>
<comment type="caution">
    <text evidence="7">The sequence shown here is derived from an EMBL/GenBank/DDBJ whole genome shotgun (WGS) entry which is preliminary data.</text>
</comment>
<keyword evidence="5" id="KW-1133">Transmembrane helix</keyword>
<evidence type="ECO:0000313" key="8">
    <source>
        <dbReference type="Proteomes" id="UP000245539"/>
    </source>
</evidence>
<dbReference type="GO" id="GO:0004674">
    <property type="term" value="F:protein serine/threonine kinase activity"/>
    <property type="evidence" value="ECO:0007669"/>
    <property type="project" value="TreeGrafter"/>
</dbReference>
<keyword evidence="5" id="KW-0812">Transmembrane</keyword>
<dbReference type="AlphaFoldDB" id="A0A317CMK4"/>
<keyword evidence="1" id="KW-0808">Transferase</keyword>
<sequence>MAVQGNEPVDPGYFAEVEDLFFDALELPPNQRQTWLQEKCQDRQEIYTEVQTLLEAHVSSEEFLSESPDLTGIAACPDLSGRRLGSYQVDTEIAKGGMGRIYSADRVDGEYEQRVAIKVVELGNIEAELFRRERQTLANLGHPNIVTLLDGGTLEEGFPYLVMELVDGQAIDQYNISHALDREALITLFCTLCEVVSRAHQQGVIHCDLKPANILVTERGILKLLDFGISQTLIKTQDSQNDSIQSQALTPEYASPQRQAHKVPHVTDDIYSLGIILGQLLIGESLPRVATELLVKKKYKKIDIEQMLQLVPSHELRMVIKKATDDEPENRYQTANLLAADLQNFLQNKPVEAVSGGKNWQLYTFYKNITRNRNFWAVVTVCVALLIVAYFWNQKNLNEAQSEAAARAKKVTTDLAEVLSRTQPSIDVQAELTGLTIQNIEKVIVGSPGNIPAIHALSERLVRLGQLEGHPLYLNRGNREDAASYLKQAEVRLEGLLQLVEEGEADFSIVQDDEVNEDVLAYDLLRVKRLIAELGLYSGDRVESIGQMVSLESEFNARQFNLESRKQVLTHMHDLLAWANFNLRIKKYDRTTEYLERAESYTGKVETLKTGGTTPSGDDGIDESTLSKKELEKLKQSRKEARRIEREQIESLKDARYLKALSEEHRGHIAFLSNDFQTAERHYNSVGEPTLVDIRLTPLHGRINSIQACIALKTNQPDRAEALYNQIKQRYEALIYAHPGSERHKFRLQRLTDKTLSLEEQLGCDDPMSSMFPLRKLPPSTD</sequence>
<evidence type="ECO:0000259" key="6">
    <source>
        <dbReference type="PROSITE" id="PS50011"/>
    </source>
</evidence>
<dbReference type="PROSITE" id="PS50011">
    <property type="entry name" value="PROTEIN_KINASE_DOM"/>
    <property type="match status" value="1"/>
</dbReference>
<keyword evidence="2" id="KW-0547">Nucleotide-binding</keyword>
<dbReference type="PANTHER" id="PTHR43289">
    <property type="entry name" value="MITOGEN-ACTIVATED PROTEIN KINASE KINASE KINASE 20-RELATED"/>
    <property type="match status" value="1"/>
</dbReference>
<evidence type="ECO:0000256" key="2">
    <source>
        <dbReference type="ARBA" id="ARBA00022741"/>
    </source>
</evidence>
<feature type="domain" description="Protein kinase" evidence="6">
    <location>
        <begin position="87"/>
        <end position="346"/>
    </location>
</feature>
<evidence type="ECO:0000256" key="4">
    <source>
        <dbReference type="ARBA" id="ARBA00022840"/>
    </source>
</evidence>